<proteinExistence type="predicted"/>
<dbReference type="EMBL" id="CP009285">
    <property type="protein sequence ID" value="AIQ60662.1"/>
    <property type="molecule type" value="Genomic_DNA"/>
</dbReference>
<name>A0A089LIE8_PAEBO</name>
<dbReference type="AlphaFoldDB" id="A0A089LIE8"/>
<protein>
    <submittedName>
        <fullName evidence="1">Uncharacterized protein</fullName>
    </submittedName>
</protein>
<accession>A0A089LIE8</accession>
<dbReference type="KEGG" id="pbd:PBOR_29780"/>
<reference evidence="1" key="1">
    <citation type="submission" date="2014-08" db="EMBL/GenBank/DDBJ databases">
        <title>Comparative genomics of the Paenibacillus odorifer group.</title>
        <authorList>
            <person name="den Bakker H.C."/>
            <person name="Tsai Y.-C.Y.-C."/>
            <person name="Martin N."/>
            <person name="Korlach J."/>
            <person name="Wiedmann M."/>
        </authorList>
    </citation>
    <scope>NUCLEOTIDE SEQUENCE [LARGE SCALE GENOMIC DNA]</scope>
    <source>
        <strain evidence="1">DSM 13188</strain>
    </source>
</reference>
<dbReference type="Proteomes" id="UP000029518">
    <property type="component" value="Chromosome"/>
</dbReference>
<dbReference type="OrthoDB" id="510867at2"/>
<keyword evidence="2" id="KW-1185">Reference proteome</keyword>
<dbReference type="HOGENOM" id="CLU_114898_0_0_9"/>
<gene>
    <name evidence="1" type="ORF">PBOR_29780</name>
</gene>
<dbReference type="RefSeq" id="WP_042217229.1">
    <property type="nucleotide sequence ID" value="NZ_CP009285.1"/>
</dbReference>
<evidence type="ECO:0000313" key="2">
    <source>
        <dbReference type="Proteomes" id="UP000029518"/>
    </source>
</evidence>
<evidence type="ECO:0000313" key="1">
    <source>
        <dbReference type="EMBL" id="AIQ60662.1"/>
    </source>
</evidence>
<sequence length="180" mass="21223">MDYHYLFHYYDESTGPFRNLSDLPPESAETVLRDIREQKKGFASQRSADYLQIRHSLEQKARDLFIAKGGQPVRQQPHYMTLGRCPWLLEWYPEGRELAIPVAAFTPERISFTYGDLFPTMRYPDSKPYREQVYTLQEILEVVREYGLPQKWNATGDLGPERYVEAQVWEEPPGLLQKYL</sequence>
<organism evidence="1 2">
    <name type="scientific">Paenibacillus borealis</name>
    <dbReference type="NCBI Taxonomy" id="160799"/>
    <lineage>
        <taxon>Bacteria</taxon>
        <taxon>Bacillati</taxon>
        <taxon>Bacillota</taxon>
        <taxon>Bacilli</taxon>
        <taxon>Bacillales</taxon>
        <taxon>Paenibacillaceae</taxon>
        <taxon>Paenibacillus</taxon>
    </lineage>
</organism>